<keyword evidence="7" id="KW-0813">Transport</keyword>
<evidence type="ECO:0000256" key="5">
    <source>
        <dbReference type="ARBA" id="ARBA00011558"/>
    </source>
</evidence>
<evidence type="ECO:0000256" key="2">
    <source>
        <dbReference type="ARBA" id="ARBA00004050"/>
    </source>
</evidence>
<evidence type="ECO:0000256" key="16">
    <source>
        <dbReference type="SAM" id="Phobius"/>
    </source>
</evidence>
<reference evidence="17 18" key="1">
    <citation type="journal article" date="2017" name="Int. J. Syst. Evol. Microbiol.">
        <title>Marinicauda algicola sp. nov., isolated from a marine red alga Rhodosorus marinus.</title>
        <authorList>
            <person name="Jeong S.E."/>
            <person name="Jeon S.H."/>
            <person name="Chun B.H."/>
            <person name="Kim D.W."/>
            <person name="Jeon C.O."/>
        </authorList>
    </citation>
    <scope>NUCLEOTIDE SEQUENCE [LARGE SCALE GENOMIC DNA]</scope>
    <source>
        <strain evidence="17 18">JCM 31718</strain>
    </source>
</reference>
<comment type="subunit">
    <text evidence="5">Part of an enzyme complex containing four subunits: a flavoprotein, an iron-sulfur protein, plus two membrane-anchoring proteins, SdhC and SdhD.</text>
</comment>
<evidence type="ECO:0000256" key="8">
    <source>
        <dbReference type="ARBA" id="ARBA00022532"/>
    </source>
</evidence>
<dbReference type="InterPro" id="IPR034804">
    <property type="entry name" value="SQR/QFR_C/D"/>
</dbReference>
<evidence type="ECO:0000256" key="4">
    <source>
        <dbReference type="ARBA" id="ARBA00005163"/>
    </source>
</evidence>
<dbReference type="Proteomes" id="UP000308054">
    <property type="component" value="Unassembled WGS sequence"/>
</dbReference>
<dbReference type="Pfam" id="PF01127">
    <property type="entry name" value="Sdh_cyt"/>
    <property type="match status" value="1"/>
</dbReference>
<evidence type="ECO:0000313" key="18">
    <source>
        <dbReference type="Proteomes" id="UP000308054"/>
    </source>
</evidence>
<dbReference type="OrthoDB" id="9809280at2"/>
<accession>A0A4S2H0Z4</accession>
<evidence type="ECO:0000256" key="11">
    <source>
        <dbReference type="ARBA" id="ARBA00022723"/>
    </source>
</evidence>
<proteinExistence type="predicted"/>
<gene>
    <name evidence="17" type="primary">sdhD</name>
    <name evidence="17" type="ORF">E5163_08220</name>
</gene>
<evidence type="ECO:0000256" key="6">
    <source>
        <dbReference type="ARBA" id="ARBA00019425"/>
    </source>
</evidence>
<organism evidence="17 18">
    <name type="scientific">Marinicauda algicola</name>
    <dbReference type="NCBI Taxonomy" id="2029849"/>
    <lineage>
        <taxon>Bacteria</taxon>
        <taxon>Pseudomonadati</taxon>
        <taxon>Pseudomonadota</taxon>
        <taxon>Alphaproteobacteria</taxon>
        <taxon>Maricaulales</taxon>
        <taxon>Maricaulaceae</taxon>
        <taxon>Marinicauda</taxon>
    </lineage>
</organism>
<comment type="subcellular location">
    <subcellularLocation>
        <location evidence="3">Membrane</location>
        <topology evidence="3">Multi-pass membrane protein</topology>
    </subcellularLocation>
</comment>
<comment type="cofactor">
    <cofactor evidence="1">
        <name>heme</name>
        <dbReference type="ChEBI" id="CHEBI:30413"/>
    </cofactor>
</comment>
<feature type="transmembrane region" description="Helical" evidence="16">
    <location>
        <begin position="29"/>
        <end position="47"/>
    </location>
</feature>
<dbReference type="NCBIfam" id="TIGR02968">
    <property type="entry name" value="succ_dehyd_anc"/>
    <property type="match status" value="1"/>
</dbReference>
<feature type="transmembrane region" description="Helical" evidence="16">
    <location>
        <begin position="98"/>
        <end position="120"/>
    </location>
</feature>
<keyword evidence="18" id="KW-1185">Reference proteome</keyword>
<keyword evidence="14" id="KW-0408">Iron</keyword>
<evidence type="ECO:0000256" key="10">
    <source>
        <dbReference type="ARBA" id="ARBA00022692"/>
    </source>
</evidence>
<dbReference type="GO" id="GO:0016020">
    <property type="term" value="C:membrane"/>
    <property type="evidence" value="ECO:0007669"/>
    <property type="project" value="UniProtKB-SubCell"/>
</dbReference>
<keyword evidence="12" id="KW-0249">Electron transport</keyword>
<evidence type="ECO:0000313" key="17">
    <source>
        <dbReference type="EMBL" id="TGY89104.1"/>
    </source>
</evidence>
<keyword evidence="8" id="KW-0816">Tricarboxylic acid cycle</keyword>
<dbReference type="GO" id="GO:0020037">
    <property type="term" value="F:heme binding"/>
    <property type="evidence" value="ECO:0007669"/>
    <property type="project" value="InterPro"/>
</dbReference>
<evidence type="ECO:0000256" key="3">
    <source>
        <dbReference type="ARBA" id="ARBA00004141"/>
    </source>
</evidence>
<keyword evidence="13 16" id="KW-1133">Transmembrane helix</keyword>
<keyword evidence="10 16" id="KW-0812">Transmembrane</keyword>
<evidence type="ECO:0000256" key="9">
    <source>
        <dbReference type="ARBA" id="ARBA00022617"/>
    </source>
</evidence>
<keyword evidence="15 16" id="KW-0472">Membrane</keyword>
<evidence type="ECO:0000256" key="12">
    <source>
        <dbReference type="ARBA" id="ARBA00022982"/>
    </source>
</evidence>
<evidence type="ECO:0000256" key="7">
    <source>
        <dbReference type="ARBA" id="ARBA00022448"/>
    </source>
</evidence>
<dbReference type="InterPro" id="IPR000701">
    <property type="entry name" value="SuccDH_FuR_B_TM-su"/>
</dbReference>
<dbReference type="GO" id="GO:0046872">
    <property type="term" value="F:metal ion binding"/>
    <property type="evidence" value="ECO:0007669"/>
    <property type="project" value="UniProtKB-KW"/>
</dbReference>
<dbReference type="AlphaFoldDB" id="A0A4S2H0Z4"/>
<dbReference type="GO" id="GO:0006099">
    <property type="term" value="P:tricarboxylic acid cycle"/>
    <property type="evidence" value="ECO:0007669"/>
    <property type="project" value="UniProtKB-UniPathway"/>
</dbReference>
<evidence type="ECO:0000256" key="13">
    <source>
        <dbReference type="ARBA" id="ARBA00022989"/>
    </source>
</evidence>
<evidence type="ECO:0000256" key="14">
    <source>
        <dbReference type="ARBA" id="ARBA00023004"/>
    </source>
</evidence>
<comment type="caution">
    <text evidence="17">The sequence shown here is derived from an EMBL/GenBank/DDBJ whole genome shotgun (WGS) entry which is preliminary data.</text>
</comment>
<dbReference type="UniPathway" id="UPA00223"/>
<dbReference type="EMBL" id="SRXW01000002">
    <property type="protein sequence ID" value="TGY89104.1"/>
    <property type="molecule type" value="Genomic_DNA"/>
</dbReference>
<dbReference type="InterPro" id="IPR014312">
    <property type="entry name" value="Succ_DH_anchor"/>
</dbReference>
<evidence type="ECO:0000256" key="1">
    <source>
        <dbReference type="ARBA" id="ARBA00001971"/>
    </source>
</evidence>
<protein>
    <recommendedName>
        <fullName evidence="6">Succinate dehydrogenase hydrophobic membrane anchor subunit</fullName>
    </recommendedName>
</protein>
<sequence>MPDFRTPRSKVIGLGAAHSGVGHFIGQRVSAIALFFLLPVFLVALALNSGSLAEAHAFVANPLGAILTLATLTAAIYHMRLGVQVVVEDYIHKPGTKLVLLVANTLLCAGLWIAVLYSVLRIAA</sequence>
<dbReference type="SUPFAM" id="SSF81343">
    <property type="entry name" value="Fumarate reductase respiratory complex transmembrane subunits"/>
    <property type="match status" value="1"/>
</dbReference>
<keyword evidence="11" id="KW-0479">Metal-binding</keyword>
<dbReference type="CDD" id="cd03495">
    <property type="entry name" value="SQR_TypeC_SdhD_like"/>
    <property type="match status" value="1"/>
</dbReference>
<feature type="transmembrane region" description="Helical" evidence="16">
    <location>
        <begin position="59"/>
        <end position="78"/>
    </location>
</feature>
<dbReference type="RefSeq" id="WP_135995643.1">
    <property type="nucleotide sequence ID" value="NZ_CP071057.1"/>
</dbReference>
<comment type="function">
    <text evidence="2">Membrane-anchoring subunit of succinate dehydrogenase (SDH).</text>
</comment>
<dbReference type="Gene3D" id="1.20.1300.10">
    <property type="entry name" value="Fumarate reductase/succinate dehydrogenase, transmembrane subunit"/>
    <property type="match status" value="1"/>
</dbReference>
<evidence type="ECO:0000256" key="15">
    <source>
        <dbReference type="ARBA" id="ARBA00023136"/>
    </source>
</evidence>
<name>A0A4S2H0Z4_9PROT</name>
<keyword evidence="9" id="KW-0349">Heme</keyword>
<comment type="pathway">
    <text evidence="4">Carbohydrate metabolism; tricarboxylic acid cycle.</text>
</comment>